<dbReference type="Proteomes" id="UP000281498">
    <property type="component" value="Unassembled WGS sequence"/>
</dbReference>
<accession>A0A3A9KAK6</accession>
<name>A0A3A9KAK6_9BACI</name>
<keyword evidence="3 4" id="KW-0749">Sporulation</keyword>
<evidence type="ECO:0000256" key="1">
    <source>
        <dbReference type="ARBA" id="ARBA00004288"/>
    </source>
</evidence>
<dbReference type="Pfam" id="PF08141">
    <property type="entry name" value="SspH"/>
    <property type="match status" value="1"/>
</dbReference>
<dbReference type="OrthoDB" id="1683648at2"/>
<evidence type="ECO:0000313" key="5">
    <source>
        <dbReference type="EMBL" id="RKL67491.1"/>
    </source>
</evidence>
<comment type="caution">
    <text evidence="5">The sequence shown here is derived from an EMBL/GenBank/DDBJ whole genome shotgun (WGS) entry which is preliminary data.</text>
</comment>
<dbReference type="InterPro" id="IPR012610">
    <property type="entry name" value="SASP_SspH"/>
</dbReference>
<evidence type="ECO:0000256" key="4">
    <source>
        <dbReference type="HAMAP-Rule" id="MF_00667"/>
    </source>
</evidence>
<reference evidence="5 6" key="1">
    <citation type="submission" date="2017-10" db="EMBL/GenBank/DDBJ databases">
        <title>Bacillus sp. nov., a halophilic bacterium isolated from a Keqin Lake.</title>
        <authorList>
            <person name="Wang H."/>
        </authorList>
    </citation>
    <scope>NUCLEOTIDE SEQUENCE [LARGE SCALE GENOMIC DNA]</scope>
    <source>
        <strain evidence="5 6">KCTC 13187</strain>
    </source>
</reference>
<dbReference type="HAMAP" id="MF_00667">
    <property type="entry name" value="SspH"/>
    <property type="match status" value="1"/>
</dbReference>
<dbReference type="AlphaFoldDB" id="A0A3A9KAK6"/>
<dbReference type="GO" id="GO:0030436">
    <property type="term" value="P:asexual sporulation"/>
    <property type="evidence" value="ECO:0007669"/>
    <property type="project" value="UniProtKB-UniRule"/>
</dbReference>
<comment type="subcellular location">
    <subcellularLocation>
        <location evidence="1 4">Spore core</location>
    </subcellularLocation>
</comment>
<sequence length="60" mass="6880">MNTQRAIEISESSIMANVTFNGSRVYIQHVNDSQETARVYHLDDPENEQDIDLNNLIENS</sequence>
<protein>
    <recommendedName>
        <fullName evidence="4">Small, acid-soluble spore protein H</fullName>
        <shortName evidence="4">SASP H</shortName>
    </recommendedName>
</protein>
<comment type="induction">
    <text evidence="4">Expressed only in the forespore compartment of sporulating cells.</text>
</comment>
<evidence type="ECO:0000313" key="6">
    <source>
        <dbReference type="Proteomes" id="UP000281498"/>
    </source>
</evidence>
<proteinExistence type="evidence at transcript level"/>
<dbReference type="EMBL" id="PDOE01000003">
    <property type="protein sequence ID" value="RKL67491.1"/>
    <property type="molecule type" value="Genomic_DNA"/>
</dbReference>
<gene>
    <name evidence="4" type="primary">sspH</name>
    <name evidence="5" type="ORF">CR203_09070</name>
</gene>
<evidence type="ECO:0000256" key="2">
    <source>
        <dbReference type="ARBA" id="ARBA00006573"/>
    </source>
</evidence>
<keyword evidence="6" id="KW-1185">Reference proteome</keyword>
<dbReference type="NCBIfam" id="TIGR02861">
    <property type="entry name" value="SASP_H"/>
    <property type="match status" value="1"/>
</dbReference>
<dbReference type="RefSeq" id="WP_110935345.1">
    <property type="nucleotide sequence ID" value="NZ_KZ614146.1"/>
</dbReference>
<comment type="similarity">
    <text evidence="2 4">Belongs to the SspH family.</text>
</comment>
<organism evidence="5 6">
    <name type="scientific">Salipaludibacillus neizhouensis</name>
    <dbReference type="NCBI Taxonomy" id="885475"/>
    <lineage>
        <taxon>Bacteria</taxon>
        <taxon>Bacillati</taxon>
        <taxon>Bacillota</taxon>
        <taxon>Bacilli</taxon>
        <taxon>Bacillales</taxon>
        <taxon>Bacillaceae</taxon>
    </lineage>
</organism>
<evidence type="ECO:0000256" key="3">
    <source>
        <dbReference type="ARBA" id="ARBA00022969"/>
    </source>
</evidence>
<dbReference type="GO" id="GO:0042601">
    <property type="term" value="C:endospore-forming forespore"/>
    <property type="evidence" value="ECO:0007669"/>
    <property type="project" value="InterPro"/>
</dbReference>
<dbReference type="GO" id="GO:0030435">
    <property type="term" value="P:sporulation resulting in formation of a cellular spore"/>
    <property type="evidence" value="ECO:0007669"/>
    <property type="project" value="UniProtKB-KW"/>
</dbReference>